<dbReference type="STRING" id="83449.BON30_25865"/>
<keyword evidence="2" id="KW-1185">Reference proteome</keyword>
<sequence>MTEQDWRERFNTLRARAERLEPGESKVMALEEAARLADTHGEVALAYETRDELIEAATFAGFPERALVAYAWCRGQQQRDPRRFDPEGLLWKQKWMVGVLPEFPHIGRKQIEAALDDVEQGYAKAGAGQRAVFKLRYLAARDMGERARAEEMRARWLETPRDHLTDCLACELNVELHHYLDQGDYARLMQRARPLLEGRHACAKVPHLTFGRVLYPLFKLGQWEQAREHHLRGYAMVRGDRYFVSTVGEHLEFLALTGNVERGLKLFERHLGWALEHATPLNRFTFHASALALMERAMVEERERVELALPRTFALYSPAGTYETRALRGWLAAQTEDLAAKFDARNGTDRFHQLLARTQQLASEARPLPIDD</sequence>
<accession>A0A1L9B5U3</accession>
<evidence type="ECO:0008006" key="3">
    <source>
        <dbReference type="Google" id="ProtNLM"/>
    </source>
</evidence>
<dbReference type="EMBL" id="MPIN01000007">
    <property type="protein sequence ID" value="OJH37624.1"/>
    <property type="molecule type" value="Genomic_DNA"/>
</dbReference>
<proteinExistence type="predicted"/>
<reference evidence="1 2" key="2">
    <citation type="submission" date="2016-12" db="EMBL/GenBank/DDBJ databases">
        <title>Draft Genome Sequence of Cystobacter ferrugineus Strain Cbfe23.</title>
        <authorList>
            <person name="Akbar S."/>
            <person name="Dowd S.E."/>
            <person name="Stevens D.C."/>
        </authorList>
    </citation>
    <scope>NUCLEOTIDE SEQUENCE [LARGE SCALE GENOMIC DNA]</scope>
    <source>
        <strain evidence="1 2">Cbfe23</strain>
    </source>
</reference>
<organism evidence="1 2">
    <name type="scientific">Cystobacter ferrugineus</name>
    <dbReference type="NCBI Taxonomy" id="83449"/>
    <lineage>
        <taxon>Bacteria</taxon>
        <taxon>Pseudomonadati</taxon>
        <taxon>Myxococcota</taxon>
        <taxon>Myxococcia</taxon>
        <taxon>Myxococcales</taxon>
        <taxon>Cystobacterineae</taxon>
        <taxon>Archangiaceae</taxon>
        <taxon>Cystobacter</taxon>
    </lineage>
</organism>
<evidence type="ECO:0000313" key="1">
    <source>
        <dbReference type="EMBL" id="OJH37624.1"/>
    </source>
</evidence>
<comment type="caution">
    <text evidence="1">The sequence shown here is derived from an EMBL/GenBank/DDBJ whole genome shotgun (WGS) entry which is preliminary data.</text>
</comment>
<reference evidence="2" key="1">
    <citation type="submission" date="2016-11" db="EMBL/GenBank/DDBJ databases">
        <authorList>
            <person name="Shukria A."/>
            <person name="Stevens D.C."/>
        </authorList>
    </citation>
    <scope>NUCLEOTIDE SEQUENCE [LARGE SCALE GENOMIC DNA]</scope>
    <source>
        <strain evidence="2">Cbfe23</strain>
    </source>
</reference>
<dbReference type="RefSeq" id="WP_071901093.1">
    <property type="nucleotide sequence ID" value="NZ_MPIN01000007.1"/>
</dbReference>
<protein>
    <recommendedName>
        <fullName evidence="3">DUF4034 domain-containing protein</fullName>
    </recommendedName>
</protein>
<dbReference type="Proteomes" id="UP000182229">
    <property type="component" value="Unassembled WGS sequence"/>
</dbReference>
<evidence type="ECO:0000313" key="2">
    <source>
        <dbReference type="Proteomes" id="UP000182229"/>
    </source>
</evidence>
<name>A0A1L9B5U3_9BACT</name>
<gene>
    <name evidence="1" type="ORF">BON30_25865</name>
</gene>
<dbReference type="OrthoDB" id="56388at2"/>
<dbReference type="AlphaFoldDB" id="A0A1L9B5U3"/>